<evidence type="ECO:0000256" key="7">
    <source>
        <dbReference type="ARBA" id="ARBA00034125"/>
    </source>
</evidence>
<evidence type="ECO:0000256" key="4">
    <source>
        <dbReference type="ARBA" id="ARBA00022692"/>
    </source>
</evidence>
<evidence type="ECO:0000256" key="6">
    <source>
        <dbReference type="ARBA" id="ARBA00023136"/>
    </source>
</evidence>
<feature type="transmembrane region" description="Helical" evidence="8">
    <location>
        <begin position="52"/>
        <end position="71"/>
    </location>
</feature>
<feature type="transmembrane region" description="Helical" evidence="8">
    <location>
        <begin position="78"/>
        <end position="96"/>
    </location>
</feature>
<evidence type="ECO:0000256" key="1">
    <source>
        <dbReference type="ARBA" id="ARBA00004651"/>
    </source>
</evidence>
<comment type="caution">
    <text evidence="10">The sequence shown here is derived from an EMBL/GenBank/DDBJ whole genome shotgun (WGS) entry which is preliminary data.</text>
</comment>
<keyword evidence="3" id="KW-0997">Cell inner membrane</keyword>
<evidence type="ECO:0000256" key="3">
    <source>
        <dbReference type="ARBA" id="ARBA00022519"/>
    </source>
</evidence>
<protein>
    <recommendedName>
        <fullName evidence="9">Threonine/Serine exporter ThrE domain-containing protein</fullName>
    </recommendedName>
</protein>
<dbReference type="PANTHER" id="PTHR34390">
    <property type="entry name" value="UPF0442 PROTEIN YJJB-RELATED"/>
    <property type="match status" value="1"/>
</dbReference>
<dbReference type="InterPro" id="IPR024528">
    <property type="entry name" value="ThrE_2"/>
</dbReference>
<name>A0A0F6MM09_TREDN</name>
<gene>
    <name evidence="10" type="ORF">HMPREF9723_01849</name>
</gene>
<reference evidence="10" key="1">
    <citation type="submission" date="2012-01" db="EMBL/GenBank/DDBJ databases">
        <title>The Genome Sequence of Treponema denticola OTK.</title>
        <authorList>
            <consortium name="The Broad Institute Genome Sequencing Platform"/>
            <person name="Earl A."/>
            <person name="Ward D."/>
            <person name="Feldgarden M."/>
            <person name="Gevers D."/>
            <person name="Blanton J.M."/>
            <person name="Fenno C.J."/>
            <person name="Baranova O.V."/>
            <person name="Mathney J."/>
            <person name="Dewhirst F.E."/>
            <person name="Izard J."/>
            <person name="Young S.K."/>
            <person name="Zeng Q."/>
            <person name="Gargeya S."/>
            <person name="Fitzgerald M."/>
            <person name="Haas B."/>
            <person name="Abouelleil A."/>
            <person name="Alvarado L."/>
            <person name="Arachchi H.M."/>
            <person name="Berlin A."/>
            <person name="Chapman S.B."/>
            <person name="Gearin G."/>
            <person name="Goldberg J."/>
            <person name="Griggs A."/>
            <person name="Gujja S."/>
            <person name="Hansen M."/>
            <person name="Heiman D."/>
            <person name="Howarth C."/>
            <person name="Larimer J."/>
            <person name="Lui A."/>
            <person name="MacDonald P.J.P."/>
            <person name="McCowen C."/>
            <person name="Montmayeur A."/>
            <person name="Murphy C."/>
            <person name="Neiman D."/>
            <person name="Pearson M."/>
            <person name="Priest M."/>
            <person name="Roberts A."/>
            <person name="Saif S."/>
            <person name="Shea T."/>
            <person name="Sisk P."/>
            <person name="Stolte C."/>
            <person name="Sykes S."/>
            <person name="Wortman J."/>
            <person name="Nusbaum C."/>
            <person name="Birren B."/>
        </authorList>
    </citation>
    <scope>NUCLEOTIDE SEQUENCE [LARGE SCALE GENOMIC DNA]</scope>
    <source>
        <strain evidence="10">OTK</strain>
    </source>
</reference>
<sequence>MPLYIHTIASFIASFCFCFLFSVPKRNTYLSALCGSVSWTILIFFQSIGINYIFATLAGALAVGLLADLFAVLQKTPVTCFIVIGTIPLVPGFKVYKTMLFFVTDKLEKGVSEGVQAAFIAIAISVGLIISASVTRLIKALKKKTTEKKNQQPRRKHRGTVLNVSHCIFS</sequence>
<evidence type="ECO:0000256" key="2">
    <source>
        <dbReference type="ARBA" id="ARBA00022475"/>
    </source>
</evidence>
<evidence type="ECO:0000259" key="9">
    <source>
        <dbReference type="Pfam" id="PF12821"/>
    </source>
</evidence>
<evidence type="ECO:0000256" key="5">
    <source>
        <dbReference type="ARBA" id="ARBA00022989"/>
    </source>
</evidence>
<comment type="subcellular location">
    <subcellularLocation>
        <location evidence="1">Cell membrane</location>
        <topology evidence="1">Multi-pass membrane protein</topology>
    </subcellularLocation>
</comment>
<feature type="transmembrane region" description="Helical" evidence="8">
    <location>
        <begin position="30"/>
        <end position="46"/>
    </location>
</feature>
<keyword evidence="6 8" id="KW-0472">Membrane</keyword>
<dbReference type="InterPro" id="IPR050539">
    <property type="entry name" value="ThrE_Dicarb/AminoAcid_Exp"/>
</dbReference>
<feature type="domain" description="Threonine/Serine exporter ThrE" evidence="9">
    <location>
        <begin position="7"/>
        <end position="133"/>
    </location>
</feature>
<evidence type="ECO:0000313" key="10">
    <source>
        <dbReference type="EMBL" id="EMB20389.1"/>
    </source>
</evidence>
<dbReference type="GO" id="GO:0005886">
    <property type="term" value="C:plasma membrane"/>
    <property type="evidence" value="ECO:0007669"/>
    <property type="project" value="UniProtKB-SubCell"/>
</dbReference>
<dbReference type="PATRIC" id="fig|999434.4.peg.1919"/>
<dbReference type="HOGENOM" id="CLU_117642_0_0_12"/>
<proteinExistence type="inferred from homology"/>
<dbReference type="PANTHER" id="PTHR34390:SF1">
    <property type="entry name" value="SUCCINATE TRANSPORTER SUBUNIT YJJB-RELATED"/>
    <property type="match status" value="1"/>
</dbReference>
<keyword evidence="2" id="KW-1003">Cell membrane</keyword>
<organism evidence="10">
    <name type="scientific">Treponema denticola OTK</name>
    <dbReference type="NCBI Taxonomy" id="999434"/>
    <lineage>
        <taxon>Bacteria</taxon>
        <taxon>Pseudomonadati</taxon>
        <taxon>Spirochaetota</taxon>
        <taxon>Spirochaetia</taxon>
        <taxon>Spirochaetales</taxon>
        <taxon>Treponemataceae</taxon>
        <taxon>Treponema</taxon>
    </lineage>
</organism>
<dbReference type="AlphaFoldDB" id="A0A0F6MM09"/>
<dbReference type="Pfam" id="PF12821">
    <property type="entry name" value="ThrE_2"/>
    <property type="match status" value="1"/>
</dbReference>
<accession>A0A0F6MM09</accession>
<evidence type="ECO:0000256" key="8">
    <source>
        <dbReference type="SAM" id="Phobius"/>
    </source>
</evidence>
<dbReference type="GO" id="GO:0015744">
    <property type="term" value="P:succinate transport"/>
    <property type="evidence" value="ECO:0007669"/>
    <property type="project" value="TreeGrafter"/>
</dbReference>
<keyword evidence="5 8" id="KW-1133">Transmembrane helix</keyword>
<dbReference type="Proteomes" id="UP000011701">
    <property type="component" value="Chromosome"/>
</dbReference>
<keyword evidence="4 8" id="KW-0812">Transmembrane</keyword>
<dbReference type="RefSeq" id="WP_002692802.1">
    <property type="nucleotide sequence ID" value="NZ_CM001797.1"/>
</dbReference>
<feature type="transmembrane region" description="Helical" evidence="8">
    <location>
        <begin position="6"/>
        <end position="23"/>
    </location>
</feature>
<feature type="transmembrane region" description="Helical" evidence="8">
    <location>
        <begin position="116"/>
        <end position="138"/>
    </location>
</feature>
<dbReference type="EMBL" id="AGDY01000009">
    <property type="protein sequence ID" value="EMB20389.1"/>
    <property type="molecule type" value="Genomic_DNA"/>
</dbReference>
<comment type="similarity">
    <text evidence="7">Belongs to the ThrE exporter (TC 2.A.79) family.</text>
</comment>